<feature type="transmembrane region" description="Helical" evidence="1">
    <location>
        <begin position="6"/>
        <end position="28"/>
    </location>
</feature>
<dbReference type="KEGG" id="wna:KA717_19985"/>
<dbReference type="Pfam" id="PF20065">
    <property type="entry name" value="DUF6464"/>
    <property type="match status" value="1"/>
</dbReference>
<protein>
    <submittedName>
        <fullName evidence="2">DUF6464 family protein</fullName>
    </submittedName>
</protein>
<keyword evidence="1" id="KW-0472">Membrane</keyword>
<reference evidence="2" key="1">
    <citation type="submission" date="2021-04" db="EMBL/GenBank/DDBJ databases">
        <title>Genome sequence of Woronichinia naegeliana from Washington state freshwater lake bloom.</title>
        <authorList>
            <person name="Dreher T.W."/>
        </authorList>
    </citation>
    <scope>NUCLEOTIDE SEQUENCE</scope>
    <source>
        <strain evidence="2">WA131</strain>
    </source>
</reference>
<sequence>MFLSYFALEIVLVLGIALISALVSWFLVRRAKRRFNERMRRIRVLNYYRTRTLFSSLPETSQIEHYEDFIGDSSCRYNAHSYHLRCAVNPMGPCEGCSFYQPEFSP</sequence>
<organism evidence="2">
    <name type="scientific">Woronichinia naegeliana WA131</name>
    <dbReference type="NCBI Taxonomy" id="2824559"/>
    <lineage>
        <taxon>Bacteria</taxon>
        <taxon>Bacillati</taxon>
        <taxon>Cyanobacteriota</taxon>
        <taxon>Cyanophyceae</taxon>
        <taxon>Synechococcales</taxon>
        <taxon>Coelosphaeriaceae</taxon>
        <taxon>Woronichinia</taxon>
    </lineage>
</organism>
<keyword evidence="1" id="KW-1133">Transmembrane helix</keyword>
<proteinExistence type="predicted"/>
<dbReference type="EMBL" id="CP073041">
    <property type="protein sequence ID" value="UXE64727.1"/>
    <property type="molecule type" value="Genomic_DNA"/>
</dbReference>
<accession>A0A977L3A9</accession>
<dbReference type="AlphaFoldDB" id="A0A977L3A9"/>
<dbReference type="Proteomes" id="UP001065613">
    <property type="component" value="Chromosome"/>
</dbReference>
<name>A0A977L3A9_9CYAN</name>
<evidence type="ECO:0000313" key="2">
    <source>
        <dbReference type="EMBL" id="UXE64727.1"/>
    </source>
</evidence>
<gene>
    <name evidence="2" type="ORF">KA717_19985</name>
</gene>
<keyword evidence="1" id="KW-0812">Transmembrane</keyword>
<dbReference type="InterPro" id="IPR045589">
    <property type="entry name" value="DUF6464"/>
</dbReference>
<evidence type="ECO:0000256" key="1">
    <source>
        <dbReference type="SAM" id="Phobius"/>
    </source>
</evidence>